<evidence type="ECO:0000256" key="1">
    <source>
        <dbReference type="ARBA" id="ARBA00006975"/>
    </source>
</evidence>
<dbReference type="InterPro" id="IPR011032">
    <property type="entry name" value="GroES-like_sf"/>
</dbReference>
<dbReference type="PRINTS" id="PR00297">
    <property type="entry name" value="CHAPERONIN10"/>
</dbReference>
<dbReference type="Proteomes" id="UP000562464">
    <property type="component" value="Unassembled WGS sequence"/>
</dbReference>
<dbReference type="NCBIfam" id="NF001531">
    <property type="entry name" value="PRK00364.2-2"/>
    <property type="match status" value="1"/>
</dbReference>
<dbReference type="RefSeq" id="WP_183539691.1">
    <property type="nucleotide sequence ID" value="NZ_JACHHV010000012.1"/>
</dbReference>
<name>A0A841C8Z1_9LACT</name>
<dbReference type="Pfam" id="PF00166">
    <property type="entry name" value="Cpn10"/>
    <property type="match status" value="1"/>
</dbReference>
<dbReference type="GO" id="GO:0051087">
    <property type="term" value="F:protein-folding chaperone binding"/>
    <property type="evidence" value="ECO:0007669"/>
    <property type="project" value="TreeGrafter"/>
</dbReference>
<dbReference type="GO" id="GO:0046872">
    <property type="term" value="F:metal ion binding"/>
    <property type="evidence" value="ECO:0007669"/>
    <property type="project" value="TreeGrafter"/>
</dbReference>
<dbReference type="GO" id="GO:0005524">
    <property type="term" value="F:ATP binding"/>
    <property type="evidence" value="ECO:0007669"/>
    <property type="project" value="InterPro"/>
</dbReference>
<evidence type="ECO:0000313" key="6">
    <source>
        <dbReference type="Proteomes" id="UP000562464"/>
    </source>
</evidence>
<keyword evidence="6" id="KW-1185">Reference proteome</keyword>
<comment type="subcellular location">
    <subcellularLocation>
        <location evidence="3">Cytoplasm</location>
    </subcellularLocation>
</comment>
<comment type="subunit">
    <text evidence="3">Heptamer of 7 subunits arranged in a ring. Interacts with the chaperonin GroEL.</text>
</comment>
<dbReference type="Gene3D" id="2.30.33.40">
    <property type="entry name" value="GroES chaperonin"/>
    <property type="match status" value="1"/>
</dbReference>
<dbReference type="SMART" id="SM00883">
    <property type="entry name" value="Cpn10"/>
    <property type="match status" value="1"/>
</dbReference>
<keyword evidence="3" id="KW-0963">Cytoplasm</keyword>
<accession>A0A841C8Z1</accession>
<keyword evidence="2 3" id="KW-0143">Chaperone</keyword>
<dbReference type="NCBIfam" id="NF001533">
    <property type="entry name" value="PRK00364.2-4"/>
    <property type="match status" value="1"/>
</dbReference>
<comment type="function">
    <text evidence="3 4">Together with the chaperonin GroEL, plays an essential role in assisting protein folding. The GroEL-GroES system forms a nano-cage that allows encapsulation of the non-native substrate proteins and provides a physical environment optimized to promote and accelerate protein folding. GroES binds to the apical surface of the GroEL ring, thereby capping the opening of the GroEL channel.</text>
</comment>
<sequence>MLKPLADRVVLRVKEEEEKTVGGIVLTSAAQEKPRTAEVVAVGAGKRNEEGNLIPLEVKVGDTVIFSEYGGSKVKVEGEEFLITHESDLLAIL</sequence>
<dbReference type="InterPro" id="IPR020818">
    <property type="entry name" value="Chaperonin_GroES"/>
</dbReference>
<dbReference type="NCBIfam" id="NF001534">
    <property type="entry name" value="PRK00364.2-5"/>
    <property type="match status" value="1"/>
</dbReference>
<dbReference type="GO" id="GO:0051082">
    <property type="term" value="F:unfolded protein binding"/>
    <property type="evidence" value="ECO:0007669"/>
    <property type="project" value="TreeGrafter"/>
</dbReference>
<comment type="caution">
    <text evidence="5">The sequence shown here is derived from an EMBL/GenBank/DDBJ whole genome shotgun (WGS) entry which is preliminary data.</text>
</comment>
<evidence type="ECO:0000256" key="3">
    <source>
        <dbReference type="HAMAP-Rule" id="MF_00580"/>
    </source>
</evidence>
<organism evidence="5 6">
    <name type="scientific">Lactovum miscens</name>
    <dbReference type="NCBI Taxonomy" id="190387"/>
    <lineage>
        <taxon>Bacteria</taxon>
        <taxon>Bacillati</taxon>
        <taxon>Bacillota</taxon>
        <taxon>Bacilli</taxon>
        <taxon>Lactobacillales</taxon>
        <taxon>Streptococcaceae</taxon>
        <taxon>Lactovum</taxon>
    </lineage>
</organism>
<dbReference type="AlphaFoldDB" id="A0A841C8Z1"/>
<reference evidence="5 6" key="1">
    <citation type="submission" date="2020-08" db="EMBL/GenBank/DDBJ databases">
        <title>Genomic Encyclopedia of Type Strains, Phase IV (KMG-IV): sequencing the most valuable type-strain genomes for metagenomic binning, comparative biology and taxonomic classification.</title>
        <authorList>
            <person name="Goeker M."/>
        </authorList>
    </citation>
    <scope>NUCLEOTIDE SEQUENCE [LARGE SCALE GENOMIC DNA]</scope>
    <source>
        <strain evidence="5 6">DSM 14925</strain>
    </source>
</reference>
<dbReference type="PROSITE" id="PS00681">
    <property type="entry name" value="CHAPERONINS_CPN10"/>
    <property type="match status" value="1"/>
</dbReference>
<dbReference type="PANTHER" id="PTHR10772:SF58">
    <property type="entry name" value="CO-CHAPERONIN GROES"/>
    <property type="match status" value="1"/>
</dbReference>
<protein>
    <recommendedName>
        <fullName evidence="3">Co-chaperonin GroES</fullName>
    </recommendedName>
    <alternativeName>
        <fullName evidence="3">10 kDa chaperonin</fullName>
    </alternativeName>
    <alternativeName>
        <fullName evidence="3">Chaperonin-10</fullName>
        <shortName evidence="3">Cpn10</shortName>
    </alternativeName>
</protein>
<comment type="similarity">
    <text evidence="1 3 4">Belongs to the GroES chaperonin family.</text>
</comment>
<gene>
    <name evidence="3" type="primary">groES</name>
    <name evidence="3" type="synonym">groS</name>
    <name evidence="5" type="ORF">HNQ37_000911</name>
</gene>
<dbReference type="HAMAP" id="MF_00580">
    <property type="entry name" value="CH10"/>
    <property type="match status" value="1"/>
</dbReference>
<dbReference type="GO" id="GO:0044183">
    <property type="term" value="F:protein folding chaperone"/>
    <property type="evidence" value="ECO:0007669"/>
    <property type="project" value="InterPro"/>
</dbReference>
<dbReference type="EMBL" id="JACHHV010000012">
    <property type="protein sequence ID" value="MBB5888021.1"/>
    <property type="molecule type" value="Genomic_DNA"/>
</dbReference>
<dbReference type="GO" id="GO:0005737">
    <property type="term" value="C:cytoplasm"/>
    <property type="evidence" value="ECO:0007669"/>
    <property type="project" value="UniProtKB-SubCell"/>
</dbReference>
<evidence type="ECO:0000313" key="5">
    <source>
        <dbReference type="EMBL" id="MBB5888021.1"/>
    </source>
</evidence>
<proteinExistence type="inferred from homology"/>
<dbReference type="FunFam" id="2.30.33.40:FF:000001">
    <property type="entry name" value="10 kDa chaperonin"/>
    <property type="match status" value="1"/>
</dbReference>
<dbReference type="SUPFAM" id="SSF50129">
    <property type="entry name" value="GroES-like"/>
    <property type="match status" value="1"/>
</dbReference>
<dbReference type="PANTHER" id="PTHR10772">
    <property type="entry name" value="10 KDA HEAT SHOCK PROTEIN"/>
    <property type="match status" value="1"/>
</dbReference>
<dbReference type="CDD" id="cd00320">
    <property type="entry name" value="cpn10"/>
    <property type="match status" value="1"/>
</dbReference>
<dbReference type="InterPro" id="IPR037124">
    <property type="entry name" value="Chaperonin_GroES_sf"/>
</dbReference>
<evidence type="ECO:0000256" key="4">
    <source>
        <dbReference type="RuleBase" id="RU000535"/>
    </source>
</evidence>
<evidence type="ECO:0000256" key="2">
    <source>
        <dbReference type="ARBA" id="ARBA00023186"/>
    </source>
</evidence>
<dbReference type="InterPro" id="IPR018369">
    <property type="entry name" value="Chaprnonin_Cpn10_CS"/>
</dbReference>